<keyword evidence="2" id="KW-1185">Reference proteome</keyword>
<accession>H8H1E5</accession>
<dbReference type="HOGENOM" id="CLU_2583910_0_0_0"/>
<organism evidence="1 2">
    <name type="scientific">Deinococcus gobiensis (strain DSM 21396 / JCM 16679 / CGMCC 1.7299 / I-0)</name>
    <dbReference type="NCBI Taxonomy" id="745776"/>
    <lineage>
        <taxon>Bacteria</taxon>
        <taxon>Thermotogati</taxon>
        <taxon>Deinococcota</taxon>
        <taxon>Deinococci</taxon>
        <taxon>Deinococcales</taxon>
        <taxon>Deinococcaceae</taxon>
        <taxon>Deinococcus</taxon>
    </lineage>
</organism>
<sequence length="80" mass="9469">MRWRPDRHPRLRKRIETVFAGLMEAQIRSVQTKTLRSLRLHVVLAVFFYSPKRRSSDTRSIRIFSKSSIFLTRPSPEAQA</sequence>
<protein>
    <submittedName>
        <fullName evidence="1">Transposase IS4 family protein</fullName>
    </submittedName>
</protein>
<evidence type="ECO:0000313" key="2">
    <source>
        <dbReference type="Proteomes" id="UP000007575"/>
    </source>
</evidence>
<dbReference type="AlphaFoldDB" id="H8H1E5"/>
<keyword evidence="1" id="KW-0614">Plasmid</keyword>
<reference evidence="1 2" key="1">
    <citation type="journal article" date="2012" name="PLoS ONE">
        <title>Genome sequence and transcriptome analysis of the radioresistant bacterium Deinococcus gobiensis: insights into the extreme environmental adaptations.</title>
        <authorList>
            <person name="Yuan M."/>
            <person name="Chen M."/>
            <person name="Zhang W."/>
            <person name="Lu W."/>
            <person name="Wang J."/>
            <person name="Yang M."/>
            <person name="Zhao P."/>
            <person name="Tang R."/>
            <person name="Li X."/>
            <person name="Hao Y."/>
            <person name="Zhou Z."/>
            <person name="Zhan Y."/>
            <person name="Yu H."/>
            <person name="Teng C."/>
            <person name="Yan Y."/>
            <person name="Ping S."/>
            <person name="Wang Y."/>
            <person name="Lin M."/>
        </authorList>
    </citation>
    <scope>NUCLEOTIDE SEQUENCE [LARGE SCALE GENOMIC DNA]</scope>
    <source>
        <strain evidence="2">DSM 21396 / JCM 16679 / CGMCC 1.7299 / I-0</strain>
        <plasmid evidence="1">P2</plasmid>
    </source>
</reference>
<dbReference type="EMBL" id="CP002193">
    <property type="protein sequence ID" value="AFD27342.1"/>
    <property type="molecule type" value="Genomic_DNA"/>
</dbReference>
<proteinExistence type="predicted"/>
<dbReference type="KEGG" id="dgo:DGo_PB0073"/>
<name>H8H1E5_DEIGI</name>
<geneLocation type="plasmid" evidence="1 2">
    <name>P2</name>
</geneLocation>
<evidence type="ECO:0000313" key="1">
    <source>
        <dbReference type="EMBL" id="AFD27342.1"/>
    </source>
</evidence>
<dbReference type="Proteomes" id="UP000007575">
    <property type="component" value="Plasmid P2"/>
</dbReference>
<gene>
    <name evidence="1" type="ordered locus">DGo_PB0073</name>
</gene>